<feature type="binding site" evidence="8">
    <location>
        <position position="148"/>
    </location>
    <ligand>
        <name>substrate</name>
    </ligand>
</feature>
<dbReference type="Gene3D" id="3.20.20.80">
    <property type="entry name" value="Glycosidases"/>
    <property type="match status" value="1"/>
</dbReference>
<keyword evidence="5 6" id="KW-0326">Glycosidase</keyword>
<dbReference type="Proteomes" id="UP000824116">
    <property type="component" value="Unassembled WGS sequence"/>
</dbReference>
<dbReference type="SUPFAM" id="SSF52317">
    <property type="entry name" value="Class I glutamine amidotransferase-like"/>
    <property type="match status" value="1"/>
</dbReference>
<dbReference type="AlphaFoldDB" id="A0A9D2G865"/>
<dbReference type="InterPro" id="IPR003476">
    <property type="entry name" value="Glyco_hydro_42"/>
</dbReference>
<evidence type="ECO:0000256" key="7">
    <source>
        <dbReference type="PIRSR" id="PIRSR001084-1"/>
    </source>
</evidence>
<evidence type="ECO:0000313" key="12">
    <source>
        <dbReference type="EMBL" id="HIZ74899.1"/>
    </source>
</evidence>
<proteinExistence type="inferred from homology"/>
<evidence type="ECO:0000256" key="6">
    <source>
        <dbReference type="PIRNR" id="PIRNR001084"/>
    </source>
</evidence>
<dbReference type="Pfam" id="PF08532">
    <property type="entry name" value="Glyco_hydro_42M"/>
    <property type="match status" value="1"/>
</dbReference>
<dbReference type="GO" id="GO:0004565">
    <property type="term" value="F:beta-galactosidase activity"/>
    <property type="evidence" value="ECO:0007669"/>
    <property type="project" value="UniProtKB-EC"/>
</dbReference>
<dbReference type="Gene3D" id="2.60.40.1180">
    <property type="entry name" value="Golgi alpha-mannosidase II"/>
    <property type="match status" value="1"/>
</dbReference>
<comment type="caution">
    <text evidence="12">The sequence shown here is derived from an EMBL/GenBank/DDBJ whole genome shotgun (WGS) entry which is preliminary data.</text>
</comment>
<dbReference type="EMBL" id="DXAY01000154">
    <property type="protein sequence ID" value="HIZ74899.1"/>
    <property type="molecule type" value="Genomic_DNA"/>
</dbReference>
<sequence>MLGGQILHGGDYNPDQWLDCPEVLEEDVRLMKEANVNCVSLGIFAWAALEPEEGRYEFDWLEKIIDRLGEEGIQVVLATPSGAMPHWLTQKYPETMQVQADGKRNLPGKRHNFCYTSPVMREKIYQIDSALSERFGRKENVILWHLSNELGGNFADSSCHCELCQEAFRNWLKEKYGTLDNLNRAYWSTFWSHTYTDWSQLHSPAPHGETTMTALTLDWKRFVTYQMSDFVRTETAAVRTHSDLPVTTNFMYFFKGLDYGKMRDDLDIISWDNYPFWHKTKDEVPVAVRAAANHNIMRSLKKQPFLLMESTPSAVSWREFNPIKRPGMHMLSSMQAIAHGSDSVQYFQWRKGRGAYEKFHGAVVDHKNGSNTRTFRQVTELGERLRNISGLVDGTVNRPKAAMIFDWENWWALEDASGPRLDISYIDCILDHYQAFWEAGIDTDFLNMDDSLEGYAVVAAPLNYMYKPGYAEKVRRFVEGGGIYVTTYFSGIVDDTDLCFTGHHPLADVLGLEQEEIDAPSGDFPNAFRYGEKEYPAGSLRELIHASEETKVHSVYEEDYVKGEPVVTEHRYGKGAAWYIAAEPDMEFLRSFYGDRLKEAGVQNALGTDLPYGVTVAERMGSDGRSLVFVMNFRNEAVTVRGTGKWADAESEKTYDGSLMLGAFECLVLRK</sequence>
<evidence type="ECO:0000259" key="11">
    <source>
        <dbReference type="Pfam" id="PF08532"/>
    </source>
</evidence>
<accession>A0A9D2G865</accession>
<dbReference type="InterPro" id="IPR017853">
    <property type="entry name" value="GH"/>
</dbReference>
<name>A0A9D2G865_9FIRM</name>
<evidence type="ECO:0000256" key="3">
    <source>
        <dbReference type="ARBA" id="ARBA00012756"/>
    </source>
</evidence>
<evidence type="ECO:0000256" key="5">
    <source>
        <dbReference type="ARBA" id="ARBA00023295"/>
    </source>
</evidence>
<protein>
    <recommendedName>
        <fullName evidence="3 6">Beta-galactosidase</fullName>
        <shortName evidence="6">Beta-gal</shortName>
        <ecNumber evidence="3 6">3.2.1.23</ecNumber>
    </recommendedName>
</protein>
<feature type="active site" description="Proton donor" evidence="7">
    <location>
        <position position="149"/>
    </location>
</feature>
<dbReference type="InterPro" id="IPR013529">
    <property type="entry name" value="Glyco_hydro_42_N"/>
</dbReference>
<feature type="binding site" evidence="9">
    <location>
        <position position="161"/>
    </location>
    <ligand>
        <name>Zn(2+)</name>
        <dbReference type="ChEBI" id="CHEBI:29105"/>
    </ligand>
</feature>
<evidence type="ECO:0000256" key="8">
    <source>
        <dbReference type="PIRSR" id="PIRSR001084-2"/>
    </source>
</evidence>
<comment type="catalytic activity">
    <reaction evidence="1 6">
        <text>Hydrolysis of terminal non-reducing beta-D-galactose residues in beta-D-galactosides.</text>
        <dbReference type="EC" id="3.2.1.23"/>
    </reaction>
</comment>
<dbReference type="PANTHER" id="PTHR36447:SF1">
    <property type="entry name" value="BETA-GALACTOSIDASE GANA"/>
    <property type="match status" value="1"/>
</dbReference>
<dbReference type="InterPro" id="IPR029062">
    <property type="entry name" value="Class_I_gatase-like"/>
</dbReference>
<evidence type="ECO:0000313" key="13">
    <source>
        <dbReference type="Proteomes" id="UP000824116"/>
    </source>
</evidence>
<dbReference type="GO" id="GO:0009341">
    <property type="term" value="C:beta-galactosidase complex"/>
    <property type="evidence" value="ECO:0007669"/>
    <property type="project" value="InterPro"/>
</dbReference>
<dbReference type="InterPro" id="IPR013780">
    <property type="entry name" value="Glyco_hydro_b"/>
</dbReference>
<keyword evidence="9" id="KW-0479">Metal-binding</keyword>
<dbReference type="InterPro" id="IPR013738">
    <property type="entry name" value="Beta_galactosidase_Trimer"/>
</dbReference>
<dbReference type="PANTHER" id="PTHR36447">
    <property type="entry name" value="BETA-GALACTOSIDASE GANA"/>
    <property type="match status" value="1"/>
</dbReference>
<dbReference type="Gene3D" id="3.40.50.880">
    <property type="match status" value="1"/>
</dbReference>
<reference evidence="12" key="2">
    <citation type="submission" date="2021-04" db="EMBL/GenBank/DDBJ databases">
        <authorList>
            <person name="Gilroy R."/>
        </authorList>
    </citation>
    <scope>NUCLEOTIDE SEQUENCE</scope>
    <source>
        <strain evidence="12">CHK196-3914</strain>
    </source>
</reference>
<comment type="similarity">
    <text evidence="2 6">Belongs to the glycosyl hydrolase 42 family.</text>
</comment>
<organism evidence="12 13">
    <name type="scientific">Candidatus Mediterraneibacter stercoravium</name>
    <dbReference type="NCBI Taxonomy" id="2838685"/>
    <lineage>
        <taxon>Bacteria</taxon>
        <taxon>Bacillati</taxon>
        <taxon>Bacillota</taxon>
        <taxon>Clostridia</taxon>
        <taxon>Lachnospirales</taxon>
        <taxon>Lachnospiraceae</taxon>
        <taxon>Mediterraneibacter</taxon>
    </lineage>
</organism>
<dbReference type="GO" id="GO:0005975">
    <property type="term" value="P:carbohydrate metabolic process"/>
    <property type="evidence" value="ECO:0007669"/>
    <property type="project" value="InterPro"/>
</dbReference>
<feature type="binding site" evidence="9">
    <location>
        <position position="114"/>
    </location>
    <ligand>
        <name>Zn(2+)</name>
        <dbReference type="ChEBI" id="CHEBI:29105"/>
    </ligand>
</feature>
<reference evidence="12" key="1">
    <citation type="journal article" date="2021" name="PeerJ">
        <title>Extensive microbial diversity within the chicken gut microbiome revealed by metagenomics and culture.</title>
        <authorList>
            <person name="Gilroy R."/>
            <person name="Ravi A."/>
            <person name="Getino M."/>
            <person name="Pursley I."/>
            <person name="Horton D.L."/>
            <person name="Alikhan N.F."/>
            <person name="Baker D."/>
            <person name="Gharbi K."/>
            <person name="Hall N."/>
            <person name="Watson M."/>
            <person name="Adriaenssens E.M."/>
            <person name="Foster-Nyarko E."/>
            <person name="Jarju S."/>
            <person name="Secka A."/>
            <person name="Antonio M."/>
            <person name="Oren A."/>
            <person name="Chaudhuri R.R."/>
            <person name="La Ragione R."/>
            <person name="Hildebrand F."/>
            <person name="Pallen M.J."/>
        </authorList>
    </citation>
    <scope>NUCLEOTIDE SEQUENCE</scope>
    <source>
        <strain evidence="12">CHK196-3914</strain>
    </source>
</reference>
<dbReference type="PIRSF" id="PIRSF001084">
    <property type="entry name" value="B-galactosidase"/>
    <property type="match status" value="1"/>
</dbReference>
<dbReference type="CDD" id="cd03143">
    <property type="entry name" value="A4_beta-galactosidase_middle_domain"/>
    <property type="match status" value="1"/>
</dbReference>
<dbReference type="Pfam" id="PF02449">
    <property type="entry name" value="Glyco_hydro_42"/>
    <property type="match status" value="1"/>
</dbReference>
<evidence type="ECO:0000256" key="4">
    <source>
        <dbReference type="ARBA" id="ARBA00022801"/>
    </source>
</evidence>
<dbReference type="EC" id="3.2.1.23" evidence="3 6"/>
<gene>
    <name evidence="12" type="ORF">H9723_06625</name>
</gene>
<feature type="binding site" evidence="9">
    <location>
        <position position="159"/>
    </location>
    <ligand>
        <name>Zn(2+)</name>
        <dbReference type="ChEBI" id="CHEBI:29105"/>
    </ligand>
</feature>
<feature type="active site" description="Nucleophile" evidence="7">
    <location>
        <position position="309"/>
    </location>
</feature>
<keyword evidence="9" id="KW-0862">Zinc</keyword>
<evidence type="ECO:0000256" key="9">
    <source>
        <dbReference type="PIRSR" id="PIRSR001084-3"/>
    </source>
</evidence>
<keyword evidence="4 6" id="KW-0378">Hydrolase</keyword>
<evidence type="ECO:0000256" key="1">
    <source>
        <dbReference type="ARBA" id="ARBA00001412"/>
    </source>
</evidence>
<evidence type="ECO:0000256" key="2">
    <source>
        <dbReference type="ARBA" id="ARBA00005940"/>
    </source>
</evidence>
<dbReference type="SUPFAM" id="SSF51445">
    <property type="entry name" value="(Trans)glycosidases"/>
    <property type="match status" value="1"/>
</dbReference>
<feature type="binding site" evidence="9">
    <location>
        <position position="164"/>
    </location>
    <ligand>
        <name>Zn(2+)</name>
        <dbReference type="ChEBI" id="CHEBI:29105"/>
    </ligand>
</feature>
<evidence type="ECO:0000259" key="10">
    <source>
        <dbReference type="Pfam" id="PF02449"/>
    </source>
</evidence>
<feature type="binding site" evidence="8">
    <location>
        <position position="317"/>
    </location>
    <ligand>
        <name>substrate</name>
    </ligand>
</feature>
<feature type="domain" description="Beta-galactosidase trimerisation" evidence="11">
    <location>
        <begin position="400"/>
        <end position="602"/>
    </location>
</feature>
<feature type="domain" description="Glycoside hydrolase family 42 N-terminal" evidence="10">
    <location>
        <begin position="11"/>
        <end position="387"/>
    </location>
</feature>
<feature type="binding site" evidence="8">
    <location>
        <position position="110"/>
    </location>
    <ligand>
        <name>substrate</name>
    </ligand>
</feature>
<dbReference type="GO" id="GO:0046872">
    <property type="term" value="F:metal ion binding"/>
    <property type="evidence" value="ECO:0007669"/>
    <property type="project" value="UniProtKB-KW"/>
</dbReference>